<protein>
    <submittedName>
        <fullName evidence="3">Uncharacterized protein</fullName>
    </submittedName>
</protein>
<dbReference type="EMBL" id="KL363298">
    <property type="protein sequence ID" value="KFD48271.1"/>
    <property type="molecule type" value="Genomic_DNA"/>
</dbReference>
<feature type="region of interest" description="Disordered" evidence="1">
    <location>
        <begin position="1"/>
        <end position="35"/>
    </location>
</feature>
<evidence type="ECO:0000313" key="2">
    <source>
        <dbReference type="EMBL" id="KFD48271.1"/>
    </source>
</evidence>
<sequence>MANSWTFSRSTPANHSSSISPAQIRTHCSQTSSQARRTIEPLPGKLYTLDDLQEQITVMSSYLPDLIRETFPDALSRLRICYRGMF</sequence>
<keyword evidence="4" id="KW-1185">Reference proteome</keyword>
<evidence type="ECO:0000256" key="1">
    <source>
        <dbReference type="SAM" id="MobiDB-lite"/>
    </source>
</evidence>
<evidence type="ECO:0000313" key="3">
    <source>
        <dbReference type="EMBL" id="KFD63275.1"/>
    </source>
</evidence>
<organism evidence="3">
    <name type="scientific">Trichuris suis</name>
    <name type="common">pig whipworm</name>
    <dbReference type="NCBI Taxonomy" id="68888"/>
    <lineage>
        <taxon>Eukaryota</taxon>
        <taxon>Metazoa</taxon>
        <taxon>Ecdysozoa</taxon>
        <taxon>Nematoda</taxon>
        <taxon>Enoplea</taxon>
        <taxon>Dorylaimia</taxon>
        <taxon>Trichinellida</taxon>
        <taxon>Trichuridae</taxon>
        <taxon>Trichuris</taxon>
    </lineage>
</organism>
<reference evidence="3 4" key="1">
    <citation type="journal article" date="2014" name="Nat. Genet.">
        <title>Genome and transcriptome of the porcine whipworm Trichuris suis.</title>
        <authorList>
            <person name="Jex A.R."/>
            <person name="Nejsum P."/>
            <person name="Schwarz E.M."/>
            <person name="Hu L."/>
            <person name="Young N.D."/>
            <person name="Hall R.S."/>
            <person name="Korhonen P.K."/>
            <person name="Liao S."/>
            <person name="Thamsborg S."/>
            <person name="Xia J."/>
            <person name="Xu P."/>
            <person name="Wang S."/>
            <person name="Scheerlinck J.P."/>
            <person name="Hofmann A."/>
            <person name="Sternberg P.W."/>
            <person name="Wang J."/>
            <person name="Gasser R.B."/>
        </authorList>
    </citation>
    <scope>NUCLEOTIDE SEQUENCE [LARGE SCALE GENOMIC DNA]</scope>
    <source>
        <strain evidence="3">DCEP-RM93F</strain>
        <strain evidence="2">DCEP-RM93M</strain>
    </source>
</reference>
<proteinExistence type="predicted"/>
<gene>
    <name evidence="2" type="ORF">M513_10848</name>
    <name evidence="3" type="ORF">M514_10848</name>
</gene>
<dbReference type="EMBL" id="KL367577">
    <property type="protein sequence ID" value="KFD63275.1"/>
    <property type="molecule type" value="Genomic_DNA"/>
</dbReference>
<dbReference type="AlphaFoldDB" id="A0A085N1C9"/>
<accession>A0A085N1C9</accession>
<dbReference type="Proteomes" id="UP000030764">
    <property type="component" value="Unassembled WGS sequence"/>
</dbReference>
<name>A0A085N1C9_9BILA</name>
<dbReference type="Proteomes" id="UP000030758">
    <property type="component" value="Unassembled WGS sequence"/>
</dbReference>
<evidence type="ECO:0000313" key="4">
    <source>
        <dbReference type="Proteomes" id="UP000030764"/>
    </source>
</evidence>